<accession>A0AAN8X7A2</accession>
<gene>
    <name evidence="6" type="primary">ROPN1L</name>
    <name evidence="6" type="ORF">SK128_026767</name>
</gene>
<reference evidence="6 7" key="1">
    <citation type="submission" date="2023-11" db="EMBL/GenBank/DDBJ databases">
        <title>Halocaridina rubra genome assembly.</title>
        <authorList>
            <person name="Smith C."/>
        </authorList>
    </citation>
    <scope>NUCLEOTIDE SEQUENCE [LARGE SCALE GENOMIC DNA]</scope>
    <source>
        <strain evidence="6">EP-1</strain>
        <tissue evidence="6">Whole</tissue>
    </source>
</reference>
<evidence type="ECO:0000313" key="6">
    <source>
        <dbReference type="EMBL" id="KAK7077546.1"/>
    </source>
</evidence>
<dbReference type="Proteomes" id="UP001381693">
    <property type="component" value="Unassembled WGS sequence"/>
</dbReference>
<dbReference type="InterPro" id="IPR047844">
    <property type="entry name" value="ROP_DD"/>
</dbReference>
<comment type="similarity">
    <text evidence="5">Belongs to the ropporin family.</text>
</comment>
<dbReference type="PANTHER" id="PTHR14952:SF9">
    <property type="entry name" value="EF-HAND DOMAIN-CONTAINING PROTEIN"/>
    <property type="match status" value="1"/>
</dbReference>
<keyword evidence="2" id="KW-0282">Flagellum</keyword>
<protein>
    <submittedName>
        <fullName evidence="6">Ropporin-1-like protein</fullName>
    </submittedName>
</protein>
<dbReference type="EMBL" id="JAXCGZ010008580">
    <property type="protein sequence ID" value="KAK7077546.1"/>
    <property type="molecule type" value="Genomic_DNA"/>
</dbReference>
<dbReference type="AlphaFoldDB" id="A0AAN8X7A2"/>
<proteinExistence type="inferred from homology"/>
<dbReference type="GO" id="GO:0031514">
    <property type="term" value="C:motile cilium"/>
    <property type="evidence" value="ECO:0007669"/>
    <property type="project" value="UniProtKB-SubCell"/>
</dbReference>
<dbReference type="CDD" id="cd23019">
    <property type="entry name" value="DD_ROP"/>
    <property type="match status" value="1"/>
</dbReference>
<evidence type="ECO:0000256" key="2">
    <source>
        <dbReference type="ARBA" id="ARBA00022846"/>
    </source>
</evidence>
<name>A0AAN8X7A2_HALRR</name>
<evidence type="ECO:0000256" key="5">
    <source>
        <dbReference type="ARBA" id="ARBA00035651"/>
    </source>
</evidence>
<evidence type="ECO:0000256" key="3">
    <source>
        <dbReference type="ARBA" id="ARBA00023069"/>
    </source>
</evidence>
<dbReference type="Gene3D" id="1.20.890.10">
    <property type="entry name" value="cAMP-dependent protein kinase regulatory subunit, dimerization-anchoring domain"/>
    <property type="match status" value="1"/>
</dbReference>
<comment type="subcellular location">
    <subcellularLocation>
        <location evidence="1">Cell projection</location>
        <location evidence="1">Cilium</location>
        <location evidence="1">Flagellum</location>
    </subcellularLocation>
</comment>
<evidence type="ECO:0000256" key="4">
    <source>
        <dbReference type="ARBA" id="ARBA00023273"/>
    </source>
</evidence>
<organism evidence="6 7">
    <name type="scientific">Halocaridina rubra</name>
    <name type="common">Hawaiian red shrimp</name>
    <dbReference type="NCBI Taxonomy" id="373956"/>
    <lineage>
        <taxon>Eukaryota</taxon>
        <taxon>Metazoa</taxon>
        <taxon>Ecdysozoa</taxon>
        <taxon>Arthropoda</taxon>
        <taxon>Crustacea</taxon>
        <taxon>Multicrustacea</taxon>
        <taxon>Malacostraca</taxon>
        <taxon>Eumalacostraca</taxon>
        <taxon>Eucarida</taxon>
        <taxon>Decapoda</taxon>
        <taxon>Pleocyemata</taxon>
        <taxon>Caridea</taxon>
        <taxon>Atyoidea</taxon>
        <taxon>Atyidae</taxon>
        <taxon>Halocaridina</taxon>
    </lineage>
</organism>
<comment type="caution">
    <text evidence="6">The sequence shown here is derived from an EMBL/GenBank/DDBJ whole genome shotgun (WGS) entry which is preliminary data.</text>
</comment>
<sequence>MVVSELGEARVPAALPMILKNYTKAAIRTQPKDLLIWSAAYFKAMTNGTVPPVKERLEFPVPESSTGISPGVLRVLHHQLNSGESVKWEDLQEACEGMGVASETAQEAWQKAGGTEGGQVEWNGILTHLAGLSTNSTLEALQMIMTTITDDPISHKVSSAMILEHYDRLQTEGTSPSPNYTEAVDYLNDIANYQEGFLVPSDLTRPSCPPIH</sequence>
<keyword evidence="4" id="KW-0966">Cell projection</keyword>
<keyword evidence="7" id="KW-1185">Reference proteome</keyword>
<dbReference type="PANTHER" id="PTHR14952">
    <property type="entry name" value="ROPPORIN-1-LIKE PROTEIN"/>
    <property type="match status" value="1"/>
</dbReference>
<evidence type="ECO:0000256" key="1">
    <source>
        <dbReference type="ARBA" id="ARBA00004230"/>
    </source>
</evidence>
<evidence type="ECO:0000313" key="7">
    <source>
        <dbReference type="Proteomes" id="UP001381693"/>
    </source>
</evidence>
<dbReference type="SUPFAM" id="SSF47391">
    <property type="entry name" value="Dimerization-anchoring domain of cAMP-dependent PK regulatory subunit"/>
    <property type="match status" value="1"/>
</dbReference>
<keyword evidence="3" id="KW-0969">Cilium</keyword>